<evidence type="ECO:0000313" key="1">
    <source>
        <dbReference type="EMBL" id="PZD72911.1"/>
    </source>
</evidence>
<keyword evidence="2" id="KW-1185">Reference proteome</keyword>
<name>A0A2W1JW02_9CYAN</name>
<organism evidence="1 2">
    <name type="scientific">Acaryochloris thomasi RCC1774</name>
    <dbReference type="NCBI Taxonomy" id="1764569"/>
    <lineage>
        <taxon>Bacteria</taxon>
        <taxon>Bacillati</taxon>
        <taxon>Cyanobacteriota</taxon>
        <taxon>Cyanophyceae</taxon>
        <taxon>Acaryochloridales</taxon>
        <taxon>Acaryochloridaceae</taxon>
        <taxon>Acaryochloris</taxon>
        <taxon>Acaryochloris thomasi</taxon>
    </lineage>
</organism>
<protein>
    <submittedName>
        <fullName evidence="1">Uncharacterized protein</fullName>
    </submittedName>
</protein>
<evidence type="ECO:0000313" key="2">
    <source>
        <dbReference type="Proteomes" id="UP000248857"/>
    </source>
</evidence>
<gene>
    <name evidence="1" type="ORF">C1752_03335</name>
</gene>
<proteinExistence type="predicted"/>
<accession>A0A2W1JW02</accession>
<dbReference type="AlphaFoldDB" id="A0A2W1JW02"/>
<dbReference type="EMBL" id="PQWO01000008">
    <property type="protein sequence ID" value="PZD72911.1"/>
    <property type="molecule type" value="Genomic_DNA"/>
</dbReference>
<comment type="caution">
    <text evidence="1">The sequence shown here is derived from an EMBL/GenBank/DDBJ whole genome shotgun (WGS) entry which is preliminary data.</text>
</comment>
<reference evidence="1 2" key="1">
    <citation type="journal article" date="2018" name="Sci. Rep.">
        <title>A novel species of the marine cyanobacterium Acaryochloris with a unique pigment content and lifestyle.</title>
        <authorList>
            <person name="Partensky F."/>
            <person name="Six C."/>
            <person name="Ratin M."/>
            <person name="Garczarek L."/>
            <person name="Vaulot D."/>
            <person name="Probert I."/>
            <person name="Calteau A."/>
            <person name="Gourvil P."/>
            <person name="Marie D."/>
            <person name="Grebert T."/>
            <person name="Bouchier C."/>
            <person name="Le Panse S."/>
            <person name="Gachenot M."/>
            <person name="Rodriguez F."/>
            <person name="Garrido J.L."/>
        </authorList>
    </citation>
    <scope>NUCLEOTIDE SEQUENCE [LARGE SCALE GENOMIC DNA]</scope>
    <source>
        <strain evidence="1 2">RCC1774</strain>
    </source>
</reference>
<sequence>MLLSELSLVVLLHRLNPIIANASLSYSLTLRLRINV</sequence>
<dbReference type="Proteomes" id="UP000248857">
    <property type="component" value="Unassembled WGS sequence"/>
</dbReference>